<evidence type="ECO:0000259" key="10">
    <source>
        <dbReference type="Pfam" id="PF01909"/>
    </source>
</evidence>
<evidence type="ECO:0000256" key="1">
    <source>
        <dbReference type="ARBA" id="ARBA00001946"/>
    </source>
</evidence>
<dbReference type="PANTHER" id="PTHR33571:SF12">
    <property type="entry name" value="BSL3053 PROTEIN"/>
    <property type="match status" value="1"/>
</dbReference>
<keyword evidence="2" id="KW-1277">Toxin-antitoxin system</keyword>
<dbReference type="Gene3D" id="3.30.460.10">
    <property type="entry name" value="Beta Polymerase, domain 2"/>
    <property type="match status" value="1"/>
</dbReference>
<evidence type="ECO:0000256" key="3">
    <source>
        <dbReference type="ARBA" id="ARBA00022679"/>
    </source>
</evidence>
<accession>A0A7G7G6R8</accession>
<keyword evidence="12" id="KW-1185">Reference proteome</keyword>
<keyword evidence="7" id="KW-0067">ATP-binding</keyword>
<gene>
    <name evidence="11" type="ORF">HUW51_08945</name>
</gene>
<dbReference type="GO" id="GO:0005524">
    <property type="term" value="F:ATP binding"/>
    <property type="evidence" value="ECO:0007669"/>
    <property type="project" value="UniProtKB-KW"/>
</dbReference>
<evidence type="ECO:0000256" key="6">
    <source>
        <dbReference type="ARBA" id="ARBA00022741"/>
    </source>
</evidence>
<keyword evidence="8" id="KW-0460">Magnesium</keyword>
<dbReference type="PANTHER" id="PTHR33571">
    <property type="entry name" value="SSL8005 PROTEIN"/>
    <property type="match status" value="1"/>
</dbReference>
<protein>
    <submittedName>
        <fullName evidence="11">Nucleotidyltransferase domain-containing protein</fullName>
    </submittedName>
</protein>
<dbReference type="Proteomes" id="UP000515237">
    <property type="component" value="Chromosome"/>
</dbReference>
<evidence type="ECO:0000313" key="12">
    <source>
        <dbReference type="Proteomes" id="UP000515237"/>
    </source>
</evidence>
<evidence type="ECO:0000256" key="2">
    <source>
        <dbReference type="ARBA" id="ARBA00022649"/>
    </source>
</evidence>
<comment type="cofactor">
    <cofactor evidence="1">
        <name>Mg(2+)</name>
        <dbReference type="ChEBI" id="CHEBI:18420"/>
    </cofactor>
</comment>
<evidence type="ECO:0000256" key="8">
    <source>
        <dbReference type="ARBA" id="ARBA00022842"/>
    </source>
</evidence>
<dbReference type="SUPFAM" id="SSF81301">
    <property type="entry name" value="Nucleotidyltransferase"/>
    <property type="match status" value="1"/>
</dbReference>
<dbReference type="GO" id="GO:0046872">
    <property type="term" value="F:metal ion binding"/>
    <property type="evidence" value="ECO:0007669"/>
    <property type="project" value="UniProtKB-KW"/>
</dbReference>
<dbReference type="InterPro" id="IPR043519">
    <property type="entry name" value="NT_sf"/>
</dbReference>
<keyword evidence="3 11" id="KW-0808">Transferase</keyword>
<dbReference type="Pfam" id="PF01909">
    <property type="entry name" value="NTP_transf_2"/>
    <property type="match status" value="1"/>
</dbReference>
<proteinExistence type="inferred from homology"/>
<dbReference type="EMBL" id="CP055156">
    <property type="protein sequence ID" value="QNF32852.1"/>
    <property type="molecule type" value="Genomic_DNA"/>
</dbReference>
<comment type="similarity">
    <text evidence="9">Belongs to the MntA antitoxin family.</text>
</comment>
<evidence type="ECO:0000256" key="5">
    <source>
        <dbReference type="ARBA" id="ARBA00022723"/>
    </source>
</evidence>
<dbReference type="InterPro" id="IPR002934">
    <property type="entry name" value="Polymerase_NTP_transf_dom"/>
</dbReference>
<keyword evidence="6" id="KW-0547">Nucleotide-binding</keyword>
<reference evidence="11 12" key="1">
    <citation type="journal article" date="2018" name="Int. J. Syst. Evol. Microbiol.">
        <title>Adhaeribacter swui sp. nov., isolated from wet mud.</title>
        <authorList>
            <person name="Kim D.U."/>
            <person name="Kim K.W."/>
            <person name="Kang M.S."/>
            <person name="Kim J.Y."/>
            <person name="Jang J.H."/>
            <person name="Kim M.K."/>
        </authorList>
    </citation>
    <scope>NUCLEOTIDE SEQUENCE [LARGE SCALE GENOMIC DNA]</scope>
    <source>
        <strain evidence="11 12">KCTC 52873</strain>
    </source>
</reference>
<dbReference type="CDD" id="cd05403">
    <property type="entry name" value="NT_KNTase_like"/>
    <property type="match status" value="1"/>
</dbReference>
<dbReference type="AlphaFoldDB" id="A0A7G7G6R8"/>
<evidence type="ECO:0000256" key="9">
    <source>
        <dbReference type="ARBA" id="ARBA00038276"/>
    </source>
</evidence>
<feature type="domain" description="Polymerase nucleotidyl transferase" evidence="10">
    <location>
        <begin position="9"/>
        <end position="91"/>
    </location>
</feature>
<keyword evidence="4" id="KW-0548">Nucleotidyltransferase</keyword>
<evidence type="ECO:0000313" key="11">
    <source>
        <dbReference type="EMBL" id="QNF32852.1"/>
    </source>
</evidence>
<name>A0A7G7G6R8_9BACT</name>
<dbReference type="GO" id="GO:0016779">
    <property type="term" value="F:nucleotidyltransferase activity"/>
    <property type="evidence" value="ECO:0007669"/>
    <property type="project" value="UniProtKB-KW"/>
</dbReference>
<sequence>MIQTISDYKEQIKSLCEQHRVRSLFAFGSVTNDRFKADSDIDLVVDIDAPDPLEYTDHYFELKFELEQILQREVDLLEQKAIRNPFLKQEIDRTKVLVYGK</sequence>
<dbReference type="RefSeq" id="WP_185273631.1">
    <property type="nucleotide sequence ID" value="NZ_CP055156.1"/>
</dbReference>
<keyword evidence="5" id="KW-0479">Metal-binding</keyword>
<evidence type="ECO:0000256" key="4">
    <source>
        <dbReference type="ARBA" id="ARBA00022695"/>
    </source>
</evidence>
<dbReference type="InterPro" id="IPR052038">
    <property type="entry name" value="Type-VII_TA_antitoxin"/>
</dbReference>
<organism evidence="11 12">
    <name type="scientific">Adhaeribacter swui</name>
    <dbReference type="NCBI Taxonomy" id="2086471"/>
    <lineage>
        <taxon>Bacteria</taxon>
        <taxon>Pseudomonadati</taxon>
        <taxon>Bacteroidota</taxon>
        <taxon>Cytophagia</taxon>
        <taxon>Cytophagales</taxon>
        <taxon>Hymenobacteraceae</taxon>
        <taxon>Adhaeribacter</taxon>
    </lineage>
</organism>
<dbReference type="KEGG" id="aswu:HUW51_08945"/>
<evidence type="ECO:0000256" key="7">
    <source>
        <dbReference type="ARBA" id="ARBA00022840"/>
    </source>
</evidence>